<dbReference type="SUPFAM" id="SSF56059">
    <property type="entry name" value="Glutathione synthetase ATP-binding domain-like"/>
    <property type="match status" value="1"/>
</dbReference>
<evidence type="ECO:0000256" key="2">
    <source>
        <dbReference type="ARBA" id="ARBA00022598"/>
    </source>
</evidence>
<dbReference type="Pfam" id="PF13380">
    <property type="entry name" value="CoA_binding_2"/>
    <property type="match status" value="1"/>
</dbReference>
<keyword evidence="1" id="KW-0816">Tricarboxylic acid cycle</keyword>
<comment type="similarity">
    <text evidence="5">In the N-terminal section; belongs to the acetate CoA ligase alpha subunit family.</text>
</comment>
<organism evidence="9 10">
    <name type="scientific">Limimonas halophila</name>
    <dbReference type="NCBI Taxonomy" id="1082479"/>
    <lineage>
        <taxon>Bacteria</taxon>
        <taxon>Pseudomonadati</taxon>
        <taxon>Pseudomonadota</taxon>
        <taxon>Alphaproteobacteria</taxon>
        <taxon>Rhodospirillales</taxon>
        <taxon>Rhodovibrionaceae</taxon>
        <taxon>Limimonas</taxon>
    </lineage>
</organism>
<dbReference type="EMBL" id="FNCE01000001">
    <property type="protein sequence ID" value="SDF60508.1"/>
    <property type="molecule type" value="Genomic_DNA"/>
</dbReference>
<dbReference type="InterPro" id="IPR011761">
    <property type="entry name" value="ATP-grasp"/>
</dbReference>
<evidence type="ECO:0000256" key="1">
    <source>
        <dbReference type="ARBA" id="ARBA00022532"/>
    </source>
</evidence>
<dbReference type="AlphaFoldDB" id="A0A1G7MFA6"/>
<dbReference type="Gene3D" id="3.40.50.720">
    <property type="entry name" value="NAD(P)-binding Rossmann-like Domain"/>
    <property type="match status" value="1"/>
</dbReference>
<evidence type="ECO:0000256" key="6">
    <source>
        <dbReference type="PROSITE-ProRule" id="PRU00409"/>
    </source>
</evidence>
<dbReference type="Proteomes" id="UP000199415">
    <property type="component" value="Unassembled WGS sequence"/>
</dbReference>
<dbReference type="Pfam" id="PF19045">
    <property type="entry name" value="Ligase_CoA_2"/>
    <property type="match status" value="1"/>
</dbReference>
<dbReference type="GO" id="GO:0005524">
    <property type="term" value="F:ATP binding"/>
    <property type="evidence" value="ECO:0007669"/>
    <property type="project" value="UniProtKB-UniRule"/>
</dbReference>
<dbReference type="SUPFAM" id="SSF55729">
    <property type="entry name" value="Acyl-CoA N-acyltransferases (Nat)"/>
    <property type="match status" value="1"/>
</dbReference>
<dbReference type="InterPro" id="IPR000182">
    <property type="entry name" value="GNAT_dom"/>
</dbReference>
<feature type="domain" description="ATP-grasp" evidence="7">
    <location>
        <begin position="498"/>
        <end position="534"/>
    </location>
</feature>
<accession>A0A1G7MFA6</accession>
<dbReference type="InterPro" id="IPR016102">
    <property type="entry name" value="Succinyl-CoA_synth-like"/>
</dbReference>
<gene>
    <name evidence="9" type="ORF">SAMN05216241_101598</name>
</gene>
<dbReference type="RefSeq" id="WP_090018600.1">
    <property type="nucleotide sequence ID" value="NZ_FNCE01000001.1"/>
</dbReference>
<protein>
    <submittedName>
        <fullName evidence="9">Acetyltransferase</fullName>
    </submittedName>
</protein>
<keyword evidence="9" id="KW-0808">Transferase</keyword>
<keyword evidence="10" id="KW-1185">Reference proteome</keyword>
<keyword evidence="3 6" id="KW-0547">Nucleotide-binding</keyword>
<dbReference type="PANTHER" id="PTHR43334:SF1">
    <property type="entry name" value="3-HYDROXYPROPIONATE--COA LIGASE [ADP-FORMING]"/>
    <property type="match status" value="1"/>
</dbReference>
<evidence type="ECO:0000256" key="5">
    <source>
        <dbReference type="ARBA" id="ARBA00060888"/>
    </source>
</evidence>
<evidence type="ECO:0000313" key="10">
    <source>
        <dbReference type="Proteomes" id="UP000199415"/>
    </source>
</evidence>
<dbReference type="SUPFAM" id="SSF52210">
    <property type="entry name" value="Succinyl-CoA synthetase domains"/>
    <property type="match status" value="2"/>
</dbReference>
<evidence type="ECO:0000256" key="3">
    <source>
        <dbReference type="ARBA" id="ARBA00022741"/>
    </source>
</evidence>
<dbReference type="Pfam" id="PF13549">
    <property type="entry name" value="ATP-grasp_5"/>
    <property type="match status" value="1"/>
</dbReference>
<name>A0A1G7MFA6_9PROT</name>
<dbReference type="FunFam" id="3.30.1490.20:FF:000020">
    <property type="entry name" value="Protein lysine acetyltransferase"/>
    <property type="match status" value="1"/>
</dbReference>
<dbReference type="InterPro" id="IPR003781">
    <property type="entry name" value="CoA-bd"/>
</dbReference>
<sequence>MSVRNLDALFAPQSIAVIGASRKANTVGKVLARNLFHTGFDGPILPVHPKHQSIEGVLTYGSVSELPFAPDLAVIATPPDTVADIVAELGANGTRAAVVITAGFGEGGDETGQARRQAVLDAARPYTLRVVGPNCIGVLRPDRGLNASFAHLSPMTGDLAFVAQSGAMATAVLDWATPRDIGFSHITALGNMIDVDFGDVLDYLGSDPNTRAILLYVESITEARKFMSAARATARTKPIIVIKAGRYAAGAKAASSHTGALAGSDAVYEAAFRRAGMLRVGDMDELFDAAETLSNAPRVRGDRMAILTNGGGLGVLATDAVAGSGGHLAELSDDTIAALNEVLPPVWSHGNPVDIIGDAPGSRYATALETLMVDANTDAVLVLNTPVAVADPTDAARATADTVGDNPRKPVFTSWLGEGAARTARKIFAEHRIPSYTTPENAVRGFMHLVNYRRSQDELMETPASTPHDFEPDTERAKQLIDSALEAGLTWMSEGDSKRALQAYGIPIVDTRLARDAEEAATSANELGFPVALKIQSPDITHKSEVGGVELELDSEQAVRDAAERMLGRVAKRRPDATVDGMTVQRMARRADAHELILGATTDNIFGPVILFGQGGTAVEVLRDQSLALPPLNMPLARRTIADTRVSRLLAGYRGQPAADVDAVALALIELSQLVADRPEIAEVDINPLLAGPDGVVALDARIKVQQPPQTETPRLAIRPYPRELEQTVTAPDGSEIFLRPIRPEDEPALQDFFHKLSGEDVRMRYFTQMRELRHHFAARLTQIDYDRAMAFVALPGRNAPGRNAPGRNTEEIWGVVRIDCDPDNRVGEYAVEVRSDIKGRGLGRMLMDRIIAYARERGTGEIVGDVLTENRRMLQICEDLGFEKHRTPDDPQITRVRLPLNKA</sequence>
<dbReference type="Pfam" id="PF00583">
    <property type="entry name" value="Acetyltransf_1"/>
    <property type="match status" value="1"/>
</dbReference>
<feature type="domain" description="N-acetyltransferase" evidence="8">
    <location>
        <begin position="737"/>
        <end position="902"/>
    </location>
</feature>
<dbReference type="Gene3D" id="3.30.470.20">
    <property type="entry name" value="ATP-grasp fold, B domain"/>
    <property type="match status" value="1"/>
</dbReference>
<dbReference type="InterPro" id="IPR043938">
    <property type="entry name" value="Ligase_CoA_dom"/>
</dbReference>
<evidence type="ECO:0000313" key="9">
    <source>
        <dbReference type="EMBL" id="SDF60508.1"/>
    </source>
</evidence>
<dbReference type="InterPro" id="IPR013815">
    <property type="entry name" value="ATP_grasp_subdomain_1"/>
</dbReference>
<dbReference type="PANTHER" id="PTHR43334">
    <property type="entry name" value="ACETATE--COA LIGASE [ADP-FORMING]"/>
    <property type="match status" value="1"/>
</dbReference>
<dbReference type="Gene3D" id="3.40.630.30">
    <property type="match status" value="1"/>
</dbReference>
<dbReference type="Gene3D" id="3.30.1490.20">
    <property type="entry name" value="ATP-grasp fold, A domain"/>
    <property type="match status" value="1"/>
</dbReference>
<dbReference type="InterPro" id="IPR032875">
    <property type="entry name" value="Succ_CoA_lig_flav_dom"/>
</dbReference>
<dbReference type="GO" id="GO:0016747">
    <property type="term" value="F:acyltransferase activity, transferring groups other than amino-acyl groups"/>
    <property type="evidence" value="ECO:0007669"/>
    <property type="project" value="InterPro"/>
</dbReference>
<dbReference type="OrthoDB" id="9807426at2"/>
<dbReference type="SMART" id="SM00881">
    <property type="entry name" value="CoA_binding"/>
    <property type="match status" value="1"/>
</dbReference>
<dbReference type="PROSITE" id="PS50975">
    <property type="entry name" value="ATP_GRASP"/>
    <property type="match status" value="1"/>
</dbReference>
<reference evidence="9 10" key="1">
    <citation type="submission" date="2016-10" db="EMBL/GenBank/DDBJ databases">
        <authorList>
            <person name="de Groot N.N."/>
        </authorList>
    </citation>
    <scope>NUCLEOTIDE SEQUENCE [LARGE SCALE GENOMIC DNA]</scope>
    <source>
        <strain evidence="9 10">DSM 25584</strain>
    </source>
</reference>
<evidence type="ECO:0000259" key="7">
    <source>
        <dbReference type="PROSITE" id="PS50975"/>
    </source>
</evidence>
<dbReference type="GO" id="GO:0043758">
    <property type="term" value="F:acetate-CoA ligase (ADP-forming) activity"/>
    <property type="evidence" value="ECO:0007669"/>
    <property type="project" value="InterPro"/>
</dbReference>
<dbReference type="PROSITE" id="PS51186">
    <property type="entry name" value="GNAT"/>
    <property type="match status" value="1"/>
</dbReference>
<dbReference type="SUPFAM" id="SSF51735">
    <property type="entry name" value="NAD(P)-binding Rossmann-fold domains"/>
    <property type="match status" value="1"/>
</dbReference>
<dbReference type="GO" id="GO:0006099">
    <property type="term" value="P:tricarboxylic acid cycle"/>
    <property type="evidence" value="ECO:0007669"/>
    <property type="project" value="UniProtKB-KW"/>
</dbReference>
<dbReference type="GO" id="GO:0046872">
    <property type="term" value="F:metal ion binding"/>
    <property type="evidence" value="ECO:0007669"/>
    <property type="project" value="InterPro"/>
</dbReference>
<keyword evidence="2" id="KW-0436">Ligase</keyword>
<dbReference type="STRING" id="1082479.SAMN05216241_101598"/>
<dbReference type="InterPro" id="IPR036291">
    <property type="entry name" value="NAD(P)-bd_dom_sf"/>
</dbReference>
<dbReference type="InterPro" id="IPR051538">
    <property type="entry name" value="Acyl-CoA_Synth/Transferase"/>
</dbReference>
<dbReference type="InterPro" id="IPR016181">
    <property type="entry name" value="Acyl_CoA_acyltransferase"/>
</dbReference>
<dbReference type="Pfam" id="PF13607">
    <property type="entry name" value="Succ_CoA_lig"/>
    <property type="match status" value="1"/>
</dbReference>
<proteinExistence type="inferred from homology"/>
<dbReference type="Gene3D" id="3.40.50.261">
    <property type="entry name" value="Succinyl-CoA synthetase domains"/>
    <property type="match status" value="2"/>
</dbReference>
<dbReference type="CDD" id="cd04301">
    <property type="entry name" value="NAT_SF"/>
    <property type="match status" value="1"/>
</dbReference>
<evidence type="ECO:0000259" key="8">
    <source>
        <dbReference type="PROSITE" id="PS51186"/>
    </source>
</evidence>
<evidence type="ECO:0000256" key="4">
    <source>
        <dbReference type="ARBA" id="ARBA00022840"/>
    </source>
</evidence>
<keyword evidence="4 6" id="KW-0067">ATP-binding</keyword>